<dbReference type="EMBL" id="CP029189">
    <property type="protein sequence ID" value="QES57835.1"/>
    <property type="molecule type" value="Genomic_DNA"/>
</dbReference>
<gene>
    <name evidence="1" type="ORF">DEJ51_29775</name>
</gene>
<name>A0A5P2DRK3_STRVZ</name>
<reference evidence="1 2" key="1">
    <citation type="submission" date="2018-05" db="EMBL/GenBank/DDBJ databases">
        <title>Streptomyces venezuelae.</title>
        <authorList>
            <person name="Kim W."/>
            <person name="Lee N."/>
            <person name="Cho B.-K."/>
        </authorList>
    </citation>
    <scope>NUCLEOTIDE SEQUENCE [LARGE SCALE GENOMIC DNA]</scope>
    <source>
        <strain evidence="1 2">ATCC 21018</strain>
    </source>
</reference>
<dbReference type="RefSeq" id="WP_150260702.1">
    <property type="nucleotide sequence ID" value="NZ_CP029189.1"/>
</dbReference>
<evidence type="ECO:0000313" key="1">
    <source>
        <dbReference type="EMBL" id="QES57835.1"/>
    </source>
</evidence>
<dbReference type="Proteomes" id="UP000324101">
    <property type="component" value="Chromosome"/>
</dbReference>
<dbReference type="OrthoDB" id="4152734at2"/>
<dbReference type="AlphaFoldDB" id="A0A5P2DRK3"/>
<organism evidence="1 2">
    <name type="scientific">Streptomyces venezuelae</name>
    <dbReference type="NCBI Taxonomy" id="54571"/>
    <lineage>
        <taxon>Bacteria</taxon>
        <taxon>Bacillati</taxon>
        <taxon>Actinomycetota</taxon>
        <taxon>Actinomycetes</taxon>
        <taxon>Kitasatosporales</taxon>
        <taxon>Streptomycetaceae</taxon>
        <taxon>Streptomyces</taxon>
    </lineage>
</organism>
<accession>A0A5P2DRK3</accession>
<proteinExistence type="predicted"/>
<evidence type="ECO:0000313" key="2">
    <source>
        <dbReference type="Proteomes" id="UP000324101"/>
    </source>
</evidence>
<sequence>MFVISMLRGECMDPDDVMIDALADKILGGKVGGALHLPFRWKQKNAPRRAYSPIHVEANTPVRTDLSCRLDLRFRIGLDKPWEYSLMLLHPGSRTVLRRLDVRGTHLDRETGEHFINRTHKHRWSEQRGNRDVYAPDDIRHAPDPIANATLTSMDEEYDRVVRDFVLECKMDISAGYVWVPPTPPIPAPTLEGFEEYP</sequence>
<protein>
    <submittedName>
        <fullName evidence="1">Uncharacterized protein</fullName>
    </submittedName>
</protein>